<evidence type="ECO:0000313" key="3">
    <source>
        <dbReference type="Proteomes" id="UP000301751"/>
    </source>
</evidence>
<dbReference type="AlphaFoldDB" id="A0A480AS52"/>
<sequence length="209" mass="21920">MQLFVTGLLAALPLAATVAIFWWLTDLLLGWVGPDSLVGGALVALGLGLGDSLLVGYLLGICIVIAALVMLGALVRTGLQQGASRLFNRAMGRIPLVRTVYELSTRLVDLLRQKDREGPRSMSAVWVHFGGADTHGVVVLALLSAPGPVLLEGRPHLAVIVPTAPVPVGGGLLFVPADWVRPADVGVEALTSIYVSMGVTARQHLPQAE</sequence>
<evidence type="ECO:0008006" key="4">
    <source>
        <dbReference type="Google" id="ProtNLM"/>
    </source>
</evidence>
<feature type="transmembrane region" description="Helical" evidence="1">
    <location>
        <begin position="54"/>
        <end position="75"/>
    </location>
</feature>
<proteinExistence type="predicted"/>
<dbReference type="Pfam" id="PF04367">
    <property type="entry name" value="DUF502"/>
    <property type="match status" value="1"/>
</dbReference>
<dbReference type="PANTHER" id="PTHR31876:SF26">
    <property type="entry name" value="PROTEIN LIKE COV 2"/>
    <property type="match status" value="1"/>
</dbReference>
<evidence type="ECO:0000313" key="2">
    <source>
        <dbReference type="EMBL" id="GCL64241.1"/>
    </source>
</evidence>
<gene>
    <name evidence="2" type="ORF">AQPW35_33220</name>
</gene>
<accession>A0A480AS52</accession>
<organism evidence="2 3">
    <name type="scientific">Pseudaquabacterium pictum</name>
    <dbReference type="NCBI Taxonomy" id="2315236"/>
    <lineage>
        <taxon>Bacteria</taxon>
        <taxon>Pseudomonadati</taxon>
        <taxon>Pseudomonadota</taxon>
        <taxon>Betaproteobacteria</taxon>
        <taxon>Burkholderiales</taxon>
        <taxon>Sphaerotilaceae</taxon>
        <taxon>Pseudaquabacterium</taxon>
    </lineage>
</organism>
<keyword evidence="3" id="KW-1185">Reference proteome</keyword>
<dbReference type="PANTHER" id="PTHR31876">
    <property type="entry name" value="COV-LIKE PROTEIN 1"/>
    <property type="match status" value="1"/>
</dbReference>
<dbReference type="InterPro" id="IPR007462">
    <property type="entry name" value="COV1-like"/>
</dbReference>
<keyword evidence="1" id="KW-0472">Membrane</keyword>
<dbReference type="EMBL" id="BJCL01000008">
    <property type="protein sequence ID" value="GCL64241.1"/>
    <property type="molecule type" value="Genomic_DNA"/>
</dbReference>
<reference evidence="3" key="1">
    <citation type="submission" date="2019-03" db="EMBL/GenBank/DDBJ databases">
        <title>Aquabacterium pictum sp.nov., the first bacteriochlorophyll a-containing freshwater bacterium in the genus Aquabacterium of the class Betaproteobacteria.</title>
        <authorList>
            <person name="Hirose S."/>
            <person name="Tank M."/>
            <person name="Hara E."/>
            <person name="Tamaki H."/>
            <person name="Takaichi S."/>
            <person name="Haruta S."/>
            <person name="Hanada S."/>
        </authorList>
    </citation>
    <scope>NUCLEOTIDE SEQUENCE [LARGE SCALE GENOMIC DNA]</scope>
    <source>
        <strain evidence="3">W35</strain>
    </source>
</reference>
<comment type="caution">
    <text evidence="2">The sequence shown here is derived from an EMBL/GenBank/DDBJ whole genome shotgun (WGS) entry which is preliminary data.</text>
</comment>
<keyword evidence="1" id="KW-1133">Transmembrane helix</keyword>
<evidence type="ECO:0000256" key="1">
    <source>
        <dbReference type="SAM" id="Phobius"/>
    </source>
</evidence>
<keyword evidence="1" id="KW-0812">Transmembrane</keyword>
<protein>
    <recommendedName>
        <fullName evidence="4">DUF502 domain-containing protein</fullName>
    </recommendedName>
</protein>
<name>A0A480AS52_9BURK</name>
<dbReference type="Proteomes" id="UP000301751">
    <property type="component" value="Unassembled WGS sequence"/>
</dbReference>